<evidence type="ECO:0000256" key="6">
    <source>
        <dbReference type="ARBA" id="ARBA00023002"/>
    </source>
</evidence>
<comment type="subunit">
    <text evidence="2">Monomer.</text>
</comment>
<evidence type="ECO:0000256" key="9">
    <source>
        <dbReference type="ARBA" id="ARBA00023284"/>
    </source>
</evidence>
<keyword evidence="5" id="KW-0049">Antioxidant</keyword>
<dbReference type="PANTHER" id="PTHR42801:SF23">
    <property type="entry name" value="PEROXIREDOXIN DOT5"/>
    <property type="match status" value="1"/>
</dbReference>
<keyword evidence="4" id="KW-0575">Peroxidase</keyword>
<dbReference type="InterPro" id="IPR000866">
    <property type="entry name" value="AhpC/TSA"/>
</dbReference>
<evidence type="ECO:0000256" key="13">
    <source>
        <dbReference type="ARBA" id="ARBA00077538"/>
    </source>
</evidence>
<feature type="domain" description="Thioredoxin" evidence="15">
    <location>
        <begin position="51"/>
        <end position="203"/>
    </location>
</feature>
<name>A0A8H7AN17_9EURO</name>
<comment type="caution">
    <text evidence="16">The sequence shown here is derived from an EMBL/GenBank/DDBJ whole genome shotgun (WGS) entry which is preliminary data.</text>
</comment>
<feature type="region of interest" description="Disordered" evidence="14">
    <location>
        <begin position="217"/>
        <end position="289"/>
    </location>
</feature>
<feature type="compositionally biased region" description="Polar residues" evidence="14">
    <location>
        <begin position="230"/>
        <end position="242"/>
    </location>
</feature>
<keyword evidence="17" id="KW-1185">Reference proteome</keyword>
<evidence type="ECO:0000259" key="15">
    <source>
        <dbReference type="PROSITE" id="PS51352"/>
    </source>
</evidence>
<dbReference type="AlphaFoldDB" id="A0A8H7AN17"/>
<dbReference type="InterPro" id="IPR050924">
    <property type="entry name" value="Peroxiredoxin_BCP/PrxQ"/>
</dbReference>
<accession>A0A8H7AN17</accession>
<keyword evidence="6" id="KW-0560">Oxidoreductase</keyword>
<dbReference type="InterPro" id="IPR013766">
    <property type="entry name" value="Thioredoxin_domain"/>
</dbReference>
<protein>
    <recommendedName>
        <fullName evidence="3">thioredoxin-dependent peroxiredoxin</fullName>
        <ecNumber evidence="3">1.11.1.24</ecNumber>
    </recommendedName>
    <alternativeName>
        <fullName evidence="13">Nuclear thiol peroxidase</fullName>
    </alternativeName>
    <alternativeName>
        <fullName evidence="10">Thioredoxin peroxidase</fullName>
    </alternativeName>
</protein>
<organism evidence="16 17">
    <name type="scientific">Endocarpon pusillum</name>
    <dbReference type="NCBI Taxonomy" id="364733"/>
    <lineage>
        <taxon>Eukaryota</taxon>
        <taxon>Fungi</taxon>
        <taxon>Dikarya</taxon>
        <taxon>Ascomycota</taxon>
        <taxon>Pezizomycotina</taxon>
        <taxon>Eurotiomycetes</taxon>
        <taxon>Chaetothyriomycetidae</taxon>
        <taxon>Verrucariales</taxon>
        <taxon>Verrucariaceae</taxon>
        <taxon>Endocarpon</taxon>
    </lineage>
</organism>
<dbReference type="CDD" id="cd03017">
    <property type="entry name" value="PRX_BCP"/>
    <property type="match status" value="1"/>
</dbReference>
<reference evidence="16" key="1">
    <citation type="submission" date="2020-02" db="EMBL/GenBank/DDBJ databases">
        <authorList>
            <person name="Palmer J.M."/>
        </authorList>
    </citation>
    <scope>NUCLEOTIDE SEQUENCE</scope>
    <source>
        <strain evidence="16">EPUS1.4</strain>
        <tissue evidence="16">Thallus</tissue>
    </source>
</reference>
<evidence type="ECO:0000256" key="7">
    <source>
        <dbReference type="ARBA" id="ARBA00023157"/>
    </source>
</evidence>
<gene>
    <name evidence="16" type="ORF">GJ744_007413</name>
</gene>
<dbReference type="GO" id="GO:0034599">
    <property type="term" value="P:cellular response to oxidative stress"/>
    <property type="evidence" value="ECO:0007669"/>
    <property type="project" value="TreeGrafter"/>
</dbReference>
<dbReference type="Proteomes" id="UP000606974">
    <property type="component" value="Unassembled WGS sequence"/>
</dbReference>
<proteinExistence type="inferred from homology"/>
<dbReference type="Gene3D" id="3.40.30.10">
    <property type="entry name" value="Glutaredoxin"/>
    <property type="match status" value="1"/>
</dbReference>
<dbReference type="SUPFAM" id="SSF52833">
    <property type="entry name" value="Thioredoxin-like"/>
    <property type="match status" value="1"/>
</dbReference>
<feature type="region of interest" description="Disordered" evidence="14">
    <location>
        <begin position="1"/>
        <end position="33"/>
    </location>
</feature>
<evidence type="ECO:0000256" key="1">
    <source>
        <dbReference type="ARBA" id="ARBA00004123"/>
    </source>
</evidence>
<sequence>MVELRKRKAAAEPAPPPTAKKNSNPIKKAVDKVKEAVSDAPAKATNGIEKLAVGDTIPLDGFGGEVETHTGEKTNLKKLLEDSKAGLVLFTYPKASTPGCTTQACLFRDNYSTLTESGLSVYGLSTDSPKSNTTFATKQSLPYPLLCDPSAKLISAIGLKKSPKGTSRGVIVIDKTGKITAWEQGGPQRTVDVVMAALPKGDQTTFAAEAAPKQMAENGVASADAEKASLNGQAAAVSTSEATKVEQAPKQQSHEQGTAAEQVQTAETAAEVADSAEKIDQHVQLGPSA</sequence>
<dbReference type="GO" id="GO:0005737">
    <property type="term" value="C:cytoplasm"/>
    <property type="evidence" value="ECO:0007669"/>
    <property type="project" value="TreeGrafter"/>
</dbReference>
<feature type="compositionally biased region" description="Low complexity" evidence="14">
    <location>
        <begin position="258"/>
        <end position="273"/>
    </location>
</feature>
<evidence type="ECO:0000313" key="16">
    <source>
        <dbReference type="EMBL" id="KAF7509902.1"/>
    </source>
</evidence>
<evidence type="ECO:0000256" key="4">
    <source>
        <dbReference type="ARBA" id="ARBA00022559"/>
    </source>
</evidence>
<dbReference type="GO" id="GO:0005634">
    <property type="term" value="C:nucleus"/>
    <property type="evidence" value="ECO:0007669"/>
    <property type="project" value="UniProtKB-SubCell"/>
</dbReference>
<dbReference type="EMBL" id="JAACFV010000036">
    <property type="protein sequence ID" value="KAF7509902.1"/>
    <property type="molecule type" value="Genomic_DNA"/>
</dbReference>
<dbReference type="FunFam" id="3.40.30.10:FF:000157">
    <property type="entry name" value="DOT5p Nuclear thiol peroxidase"/>
    <property type="match status" value="1"/>
</dbReference>
<evidence type="ECO:0000256" key="3">
    <source>
        <dbReference type="ARBA" id="ARBA00013017"/>
    </source>
</evidence>
<evidence type="ECO:0000256" key="5">
    <source>
        <dbReference type="ARBA" id="ARBA00022862"/>
    </source>
</evidence>
<dbReference type="PROSITE" id="PS51352">
    <property type="entry name" value="THIOREDOXIN_2"/>
    <property type="match status" value="1"/>
</dbReference>
<keyword evidence="8" id="KW-0539">Nucleus</keyword>
<evidence type="ECO:0000256" key="2">
    <source>
        <dbReference type="ARBA" id="ARBA00011245"/>
    </source>
</evidence>
<dbReference type="Pfam" id="PF00578">
    <property type="entry name" value="AhpC-TSA"/>
    <property type="match status" value="1"/>
</dbReference>
<keyword evidence="9" id="KW-0676">Redox-active center</keyword>
<dbReference type="InterPro" id="IPR036249">
    <property type="entry name" value="Thioredoxin-like_sf"/>
</dbReference>
<evidence type="ECO:0000256" key="11">
    <source>
        <dbReference type="ARBA" id="ARBA00038489"/>
    </source>
</evidence>
<comment type="catalytic activity">
    <reaction evidence="12">
        <text>a hydroperoxide + [thioredoxin]-dithiol = an alcohol + [thioredoxin]-disulfide + H2O</text>
        <dbReference type="Rhea" id="RHEA:62620"/>
        <dbReference type="Rhea" id="RHEA-COMP:10698"/>
        <dbReference type="Rhea" id="RHEA-COMP:10700"/>
        <dbReference type="ChEBI" id="CHEBI:15377"/>
        <dbReference type="ChEBI" id="CHEBI:29950"/>
        <dbReference type="ChEBI" id="CHEBI:30879"/>
        <dbReference type="ChEBI" id="CHEBI:35924"/>
        <dbReference type="ChEBI" id="CHEBI:50058"/>
        <dbReference type="EC" id="1.11.1.24"/>
    </reaction>
</comment>
<evidence type="ECO:0000256" key="12">
    <source>
        <dbReference type="ARBA" id="ARBA00049091"/>
    </source>
</evidence>
<dbReference type="GO" id="GO:0045454">
    <property type="term" value="P:cell redox homeostasis"/>
    <property type="evidence" value="ECO:0007669"/>
    <property type="project" value="TreeGrafter"/>
</dbReference>
<keyword evidence="7" id="KW-1015">Disulfide bond</keyword>
<evidence type="ECO:0000256" key="10">
    <source>
        <dbReference type="ARBA" id="ARBA00032824"/>
    </source>
</evidence>
<dbReference type="GO" id="GO:0008379">
    <property type="term" value="F:thioredoxin peroxidase activity"/>
    <property type="evidence" value="ECO:0007669"/>
    <property type="project" value="TreeGrafter"/>
</dbReference>
<evidence type="ECO:0000313" key="17">
    <source>
        <dbReference type="Proteomes" id="UP000606974"/>
    </source>
</evidence>
<dbReference type="EC" id="1.11.1.24" evidence="3"/>
<evidence type="ECO:0000256" key="8">
    <source>
        <dbReference type="ARBA" id="ARBA00023242"/>
    </source>
</evidence>
<dbReference type="OrthoDB" id="338622at2759"/>
<evidence type="ECO:0000256" key="14">
    <source>
        <dbReference type="SAM" id="MobiDB-lite"/>
    </source>
</evidence>
<comment type="subcellular location">
    <subcellularLocation>
        <location evidence="1">Nucleus</location>
    </subcellularLocation>
</comment>
<dbReference type="PANTHER" id="PTHR42801">
    <property type="entry name" value="THIOREDOXIN-DEPENDENT PEROXIDE REDUCTASE"/>
    <property type="match status" value="1"/>
</dbReference>
<comment type="similarity">
    <text evidence="11">Belongs to the peroxiredoxin family. BCP/PrxQ subfamily.</text>
</comment>